<proteinExistence type="predicted"/>
<evidence type="ECO:0000313" key="2">
    <source>
        <dbReference type="Proteomes" id="UP000274920"/>
    </source>
</evidence>
<comment type="caution">
    <text evidence="1">The sequence shown here is derived from an EMBL/GenBank/DDBJ whole genome shotgun (WGS) entry which is preliminary data.</text>
</comment>
<organism evidence="1 2">
    <name type="scientific">Schaedlerella arabinosiphila</name>
    <dbReference type="NCBI Taxonomy" id="2044587"/>
    <lineage>
        <taxon>Bacteria</taxon>
        <taxon>Bacillati</taxon>
        <taxon>Bacillota</taxon>
        <taxon>Clostridia</taxon>
        <taxon>Lachnospirales</taxon>
        <taxon>Lachnospiraceae</taxon>
        <taxon>Schaedlerella</taxon>
    </lineage>
</organism>
<dbReference type="EMBL" id="RHJS01000002">
    <property type="protein sequence ID" value="RRK31028.1"/>
    <property type="molecule type" value="Genomic_DNA"/>
</dbReference>
<sequence length="76" mass="9046">MLNISEIVKKTEEMFDLFNQHFYSNELTRPATAEAHGLHIDHQNRPANIPTAGRFYLFYIVYGKHDYHDRYLYPSV</sequence>
<name>A0A3R8KYA3_9FIRM</name>
<dbReference type="Proteomes" id="UP000274920">
    <property type="component" value="Unassembled WGS sequence"/>
</dbReference>
<keyword evidence="2" id="KW-1185">Reference proteome</keyword>
<accession>A0A3R8KYA3</accession>
<gene>
    <name evidence="1" type="ORF">EBB54_06310</name>
</gene>
<evidence type="ECO:0000313" key="1">
    <source>
        <dbReference type="EMBL" id="RRK31028.1"/>
    </source>
</evidence>
<protein>
    <submittedName>
        <fullName evidence="1">Uncharacterized protein</fullName>
    </submittedName>
</protein>
<dbReference type="AlphaFoldDB" id="A0A3R8KYA3"/>
<reference evidence="1" key="1">
    <citation type="submission" date="2018-10" db="EMBL/GenBank/DDBJ databases">
        <title>Schaedlerella arabinophila gen. nov. sp. nov., isolated from the mouse intestinal tract and comparative analysis with the genome of the closely related altered Schaedler flora strain ASF502.</title>
        <authorList>
            <person name="Miyake S."/>
            <person name="Soh M."/>
            <person name="Seedorf H."/>
        </authorList>
    </citation>
    <scope>NUCLEOTIDE SEQUENCE [LARGE SCALE GENOMIC DNA]</scope>
    <source>
        <strain evidence="1">DSM 106076</strain>
    </source>
</reference>